<evidence type="ECO:0000259" key="1">
    <source>
        <dbReference type="PROSITE" id="PS51186"/>
    </source>
</evidence>
<organism evidence="2 3">
    <name type="scientific">Vibrio tetraodonis subsp. pristinus</name>
    <dbReference type="NCBI Taxonomy" id="2695891"/>
    <lineage>
        <taxon>Bacteria</taxon>
        <taxon>Pseudomonadati</taxon>
        <taxon>Pseudomonadota</taxon>
        <taxon>Gammaproteobacteria</taxon>
        <taxon>Vibrionales</taxon>
        <taxon>Vibrionaceae</taxon>
        <taxon>Vibrio</taxon>
    </lineage>
</organism>
<dbReference type="Pfam" id="PF13302">
    <property type="entry name" value="Acetyltransf_3"/>
    <property type="match status" value="1"/>
</dbReference>
<dbReference type="GO" id="GO:0016747">
    <property type="term" value="F:acyltransferase activity, transferring groups other than amino-acyl groups"/>
    <property type="evidence" value="ECO:0007669"/>
    <property type="project" value="InterPro"/>
</dbReference>
<evidence type="ECO:0000313" key="3">
    <source>
        <dbReference type="Proteomes" id="UP000478571"/>
    </source>
</evidence>
<keyword evidence="3" id="KW-1185">Reference proteome</keyword>
<reference evidence="2 3" key="1">
    <citation type="submission" date="2020-01" db="EMBL/GenBank/DDBJ databases">
        <title>Draft Genome Sequence of Vibrio sp. strain OCN044, Isolated from a Healthy Coral at Palmyra Atoll.</title>
        <authorList>
            <person name="Videau P."/>
            <person name="Loughran R."/>
            <person name="Esquivel A."/>
            <person name="Deadmond M."/>
            <person name="Paddock B.E."/>
            <person name="Saw J.H."/>
            <person name="Ushijima B."/>
        </authorList>
    </citation>
    <scope>NUCLEOTIDE SEQUENCE [LARGE SCALE GENOMIC DNA]</scope>
    <source>
        <strain evidence="2 3">OCN044</strain>
    </source>
</reference>
<feature type="domain" description="N-acetyltransferase" evidence="1">
    <location>
        <begin position="186"/>
        <end position="349"/>
    </location>
</feature>
<evidence type="ECO:0000313" key="2">
    <source>
        <dbReference type="EMBL" id="MYM58842.1"/>
    </source>
</evidence>
<dbReference type="PANTHER" id="PTHR43792">
    <property type="entry name" value="GNAT FAMILY, PUTATIVE (AFU_ORTHOLOGUE AFUA_3G00765)-RELATED-RELATED"/>
    <property type="match status" value="1"/>
</dbReference>
<accession>A0A6L8M065</accession>
<dbReference type="InterPro" id="IPR000182">
    <property type="entry name" value="GNAT_dom"/>
</dbReference>
<dbReference type="Proteomes" id="UP000478571">
    <property type="component" value="Unassembled WGS sequence"/>
</dbReference>
<proteinExistence type="predicted"/>
<name>A0A6L8M065_9VIBR</name>
<sequence>MNSYQDIKSDTDYPRTPEILVNQPTLSHIVNKKQVVSTKASNTLREITFRESIHNSLQTTIATPDVEYQQRSTLRMEAQAPDSIVHELNWGDYEKHYCGTVFQDLKSTFVQLKSEKDKNILTYIRSKYEDIIKSAIDIGFIPTSSFKRMVGNKIETFVILSFDEHRRNNNWFPVFPKAGITDGVLTIIPTVGEHSGAFFAEQKDKIATYWSIFPKKTFAEVQHYCEEARLNNFLGIGITASVVENATHQVVGRVHLRPVVPPKVADVGYGVFPDYRGKGYATRALNIFTDWVFYEAGYMRIELGIKEGNQASERVAQACGYIRESVCPCRLKNNDGSFSTQISYAKISPFYAVKGEYTA</sequence>
<dbReference type="EMBL" id="WWEU01000002">
    <property type="protein sequence ID" value="MYM58842.1"/>
    <property type="molecule type" value="Genomic_DNA"/>
</dbReference>
<dbReference type="InterPro" id="IPR016181">
    <property type="entry name" value="Acyl_CoA_acyltransferase"/>
</dbReference>
<keyword evidence="2" id="KW-0808">Transferase</keyword>
<dbReference type="RefSeq" id="WP_160928095.1">
    <property type="nucleotide sequence ID" value="NZ_WWEU01000002.1"/>
</dbReference>
<dbReference type="AlphaFoldDB" id="A0A6L8M065"/>
<dbReference type="InterPro" id="IPR051531">
    <property type="entry name" value="N-acetyltransferase"/>
</dbReference>
<gene>
    <name evidence="2" type="ORF">GTG28_06365</name>
</gene>
<comment type="caution">
    <text evidence="2">The sequence shown here is derived from an EMBL/GenBank/DDBJ whole genome shotgun (WGS) entry which is preliminary data.</text>
</comment>
<dbReference type="Gene3D" id="3.40.630.30">
    <property type="match status" value="1"/>
</dbReference>
<protein>
    <submittedName>
        <fullName evidence="2">GNAT family N-acetyltransferase</fullName>
    </submittedName>
</protein>
<dbReference type="CDD" id="cd04301">
    <property type="entry name" value="NAT_SF"/>
    <property type="match status" value="1"/>
</dbReference>
<dbReference type="PROSITE" id="PS51186">
    <property type="entry name" value="GNAT"/>
    <property type="match status" value="1"/>
</dbReference>
<dbReference type="SUPFAM" id="SSF55729">
    <property type="entry name" value="Acyl-CoA N-acyltransferases (Nat)"/>
    <property type="match status" value="1"/>
</dbReference>